<dbReference type="KEGG" id="ash:AL1_00810"/>
<proteinExistence type="predicted"/>
<reference evidence="2 3" key="1">
    <citation type="submission" date="2010-03" db="EMBL/GenBank/DDBJ databases">
        <title>The genome sequence of Alistipes shahii WAL 8301.</title>
        <authorList>
            <consortium name="metaHIT consortium -- http://www.metahit.eu/"/>
            <person name="Pajon A."/>
            <person name="Turner K."/>
            <person name="Parkhill J."/>
        </authorList>
    </citation>
    <scope>NUCLEOTIDE SEQUENCE [LARGE SCALE GENOMIC DNA]</scope>
    <source>
        <strain evidence="2 3">WAL 8301</strain>
    </source>
</reference>
<feature type="compositionally biased region" description="Basic residues" evidence="1">
    <location>
        <begin position="98"/>
        <end position="108"/>
    </location>
</feature>
<feature type="region of interest" description="Disordered" evidence="1">
    <location>
        <begin position="66"/>
        <end position="108"/>
    </location>
</feature>
<organism evidence="2 3">
    <name type="scientific">Alistipes shahii WAL 8301</name>
    <dbReference type="NCBI Taxonomy" id="717959"/>
    <lineage>
        <taxon>Bacteria</taxon>
        <taxon>Pseudomonadati</taxon>
        <taxon>Bacteroidota</taxon>
        <taxon>Bacteroidia</taxon>
        <taxon>Bacteroidales</taxon>
        <taxon>Rikenellaceae</taxon>
        <taxon>Alistipes</taxon>
    </lineage>
</organism>
<evidence type="ECO:0000313" key="2">
    <source>
        <dbReference type="EMBL" id="CBK62806.1"/>
    </source>
</evidence>
<reference evidence="2 3" key="2">
    <citation type="submission" date="2010-03" db="EMBL/GenBank/DDBJ databases">
        <authorList>
            <person name="Pajon A."/>
        </authorList>
    </citation>
    <scope>NUCLEOTIDE SEQUENCE [LARGE SCALE GENOMIC DNA]</scope>
    <source>
        <strain evidence="2 3">WAL 8301</strain>
    </source>
</reference>
<accession>D4IIP4</accession>
<keyword evidence="3" id="KW-1185">Reference proteome</keyword>
<sequence length="108" mass="12622">MVGAGRRRKRPRTGQKYNFLPNAGFLFNLSYLFDAAKTYHASQTETKRRPGFRFGFQSENLLFTVQGTKNRRHTEQNGQKKESPATESPEIRAEIRRREARHRMRPGP</sequence>
<evidence type="ECO:0000256" key="1">
    <source>
        <dbReference type="SAM" id="MobiDB-lite"/>
    </source>
</evidence>
<protein>
    <submittedName>
        <fullName evidence="2">Uncharacterized protein</fullName>
    </submittedName>
</protein>
<gene>
    <name evidence="2" type="ORF">AL1_00810</name>
</gene>
<name>D4IIP4_9BACT</name>
<dbReference type="AlphaFoldDB" id="D4IIP4"/>
<dbReference type="HOGENOM" id="CLU_2191417_0_0_10"/>
<evidence type="ECO:0000313" key="3">
    <source>
        <dbReference type="Proteomes" id="UP000008794"/>
    </source>
</evidence>
<dbReference type="Proteomes" id="UP000008794">
    <property type="component" value="Chromosome"/>
</dbReference>
<dbReference type="EMBL" id="FP929032">
    <property type="protein sequence ID" value="CBK62806.1"/>
    <property type="molecule type" value="Genomic_DNA"/>
</dbReference>
<feature type="compositionally biased region" description="Basic and acidic residues" evidence="1">
    <location>
        <begin position="73"/>
        <end position="97"/>
    </location>
</feature>